<feature type="signal peptide" evidence="1">
    <location>
        <begin position="1"/>
        <end position="21"/>
    </location>
</feature>
<name>A0A926FEL7_9FIRM</name>
<dbReference type="AlphaFoldDB" id="A0A926FEL7"/>
<dbReference type="Proteomes" id="UP000647416">
    <property type="component" value="Unassembled WGS sequence"/>
</dbReference>
<feature type="chain" id="PRO_5037197729" evidence="1">
    <location>
        <begin position="22"/>
        <end position="323"/>
    </location>
</feature>
<accession>A0A926FEL7</accession>
<protein>
    <submittedName>
        <fullName evidence="2">Uncharacterized protein</fullName>
    </submittedName>
</protein>
<reference evidence="2" key="1">
    <citation type="submission" date="2020-08" db="EMBL/GenBank/DDBJ databases">
        <title>Genome public.</title>
        <authorList>
            <person name="Liu C."/>
            <person name="Sun Q."/>
        </authorList>
    </citation>
    <scope>NUCLEOTIDE SEQUENCE</scope>
    <source>
        <strain evidence="2">NSJ-50</strain>
    </source>
</reference>
<dbReference type="RefSeq" id="WP_262432250.1">
    <property type="nucleotide sequence ID" value="NZ_JACRTE010000009.1"/>
</dbReference>
<dbReference type="EMBL" id="JACRTE010000009">
    <property type="protein sequence ID" value="MBC8596874.1"/>
    <property type="molecule type" value="Genomic_DNA"/>
</dbReference>
<keyword evidence="3" id="KW-1185">Reference proteome</keyword>
<evidence type="ECO:0000313" key="2">
    <source>
        <dbReference type="EMBL" id="MBC8596874.1"/>
    </source>
</evidence>
<keyword evidence="1" id="KW-0732">Signal</keyword>
<evidence type="ECO:0000256" key="1">
    <source>
        <dbReference type="SAM" id="SignalP"/>
    </source>
</evidence>
<comment type="caution">
    <text evidence="2">The sequence shown here is derived from an EMBL/GenBank/DDBJ whole genome shotgun (WGS) entry which is preliminary data.</text>
</comment>
<organism evidence="2 3">
    <name type="scientific">Qingrenia yutianensis</name>
    <dbReference type="NCBI Taxonomy" id="2763676"/>
    <lineage>
        <taxon>Bacteria</taxon>
        <taxon>Bacillati</taxon>
        <taxon>Bacillota</taxon>
        <taxon>Clostridia</taxon>
        <taxon>Eubacteriales</taxon>
        <taxon>Oscillospiraceae</taxon>
        <taxon>Qingrenia</taxon>
    </lineage>
</organism>
<sequence>MKRILIIGLFMLMFNAVSANAANGDVIQPIYSTDILTYMDGIPIKGYNIGGQTLICLEDLSNYGFSVYYCDEVRCLFVNKTGNAKEGFFPTIEKNAVGEIIGYTYETDIRAILNGEEIDAVNIGGKLAVTAEELNKLKDKGLNGSFSIENNPKYFMTSVYNDSSRVLKIYSDISVNYLYNDNINKFETDMEDAKAYTSAEIIDKYVCGEYTQYIHRGAFRYAFPPDRSITAVRFYKNGRILDYTNILDTYSFIGTPIGTSVYGDDNKNLRFSDDGKYLIFKANRTAYKFSLMGSRDTFESGEYKLNLDTCELEKVNITTYDIN</sequence>
<proteinExistence type="predicted"/>
<gene>
    <name evidence="2" type="ORF">H8706_08335</name>
</gene>
<evidence type="ECO:0000313" key="3">
    <source>
        <dbReference type="Proteomes" id="UP000647416"/>
    </source>
</evidence>